<evidence type="ECO:0000313" key="4">
    <source>
        <dbReference type="Proteomes" id="UP000494183"/>
    </source>
</evidence>
<dbReference type="PANTHER" id="PTHR23150">
    <property type="entry name" value="SULFATASE MODIFYING FACTOR 1, 2"/>
    <property type="match status" value="1"/>
</dbReference>
<keyword evidence="1" id="KW-0732">Signal</keyword>
<gene>
    <name evidence="3" type="ORF">LMG6000_00388</name>
</gene>
<dbReference type="RefSeq" id="WP_175202053.1">
    <property type="nucleotide sequence ID" value="NZ_CADILH010000001.1"/>
</dbReference>
<feature type="domain" description="Sulfatase-modifying factor enzyme-like" evidence="2">
    <location>
        <begin position="44"/>
        <end position="349"/>
    </location>
</feature>
<dbReference type="InterPro" id="IPR051043">
    <property type="entry name" value="Sulfatase_Mod_Factor_Kinase"/>
</dbReference>
<organism evidence="3 4">
    <name type="scientific">Achromobacter insolitus</name>
    <dbReference type="NCBI Taxonomy" id="217204"/>
    <lineage>
        <taxon>Bacteria</taxon>
        <taxon>Pseudomonadati</taxon>
        <taxon>Pseudomonadota</taxon>
        <taxon>Betaproteobacteria</taxon>
        <taxon>Burkholderiales</taxon>
        <taxon>Alcaligenaceae</taxon>
        <taxon>Achromobacter</taxon>
    </lineage>
</organism>
<dbReference type="InterPro" id="IPR042095">
    <property type="entry name" value="SUMF_sf"/>
</dbReference>
<evidence type="ECO:0000259" key="2">
    <source>
        <dbReference type="Pfam" id="PF03781"/>
    </source>
</evidence>
<dbReference type="EMBL" id="CADILH010000001">
    <property type="protein sequence ID" value="CAB3929336.1"/>
    <property type="molecule type" value="Genomic_DNA"/>
</dbReference>
<dbReference type="InterPro" id="IPR016187">
    <property type="entry name" value="CTDL_fold"/>
</dbReference>
<dbReference type="SUPFAM" id="SSF56436">
    <property type="entry name" value="C-type lectin-like"/>
    <property type="match status" value="1"/>
</dbReference>
<feature type="signal peptide" evidence="1">
    <location>
        <begin position="1"/>
        <end position="21"/>
    </location>
</feature>
<sequence>MLSMKHARVAGLLLLGGAAGAAYLAPTGDPRPGQLGDGRYGPSGMVWIPGGDFLMGTDNPRSQPNERPAHPVHLTGFWIDRDHVTNRDFAKFVAATGYVTTAERVPDWETIRVHLPVGTPRPGGLVPGALVFAGTSKPVDLNDYARWWRFAPGASWRHPQGAGSDIADKESHPVVQVSYEDAQAYAAWAGKRLPTEAEWEYAARGGLEQADFAWGATLRPGGKSMARTWDASVAFPLQSPKIMPGTEPVGSYPANGYGVRDMAGNAWQWVADWYRPDAFHLQSKGGGARNPAGPAAPHDPAMVRPEAPKRVIRGGSFLCSEDYCEGYRVSARQGQDPYSSASNVGFRLALSAAGWKPEAR</sequence>
<evidence type="ECO:0000256" key="1">
    <source>
        <dbReference type="SAM" id="SignalP"/>
    </source>
</evidence>
<dbReference type="EC" id="1.8.3.7" evidence="3"/>
<dbReference type="InterPro" id="IPR005532">
    <property type="entry name" value="SUMF_dom"/>
</dbReference>
<keyword evidence="4" id="KW-1185">Reference proteome</keyword>
<dbReference type="AlphaFoldDB" id="A0A6S7F0W0"/>
<dbReference type="PANTHER" id="PTHR23150:SF19">
    <property type="entry name" value="FORMYLGLYCINE-GENERATING ENZYME"/>
    <property type="match status" value="1"/>
</dbReference>
<name>A0A6S7F0W0_9BURK</name>
<dbReference type="GO" id="GO:0120147">
    <property type="term" value="F:formylglycine-generating oxidase activity"/>
    <property type="evidence" value="ECO:0007669"/>
    <property type="project" value="UniProtKB-EC"/>
</dbReference>
<keyword evidence="3" id="KW-0560">Oxidoreductase</keyword>
<evidence type="ECO:0000313" key="3">
    <source>
        <dbReference type="EMBL" id="CAB3929336.1"/>
    </source>
</evidence>
<dbReference type="Gene3D" id="3.90.1580.10">
    <property type="entry name" value="paralog of FGE (formylglycine-generating enzyme)"/>
    <property type="match status" value="1"/>
</dbReference>
<reference evidence="3 4" key="1">
    <citation type="submission" date="2020-04" db="EMBL/GenBank/DDBJ databases">
        <authorList>
            <person name="De Canck E."/>
        </authorList>
    </citation>
    <scope>NUCLEOTIDE SEQUENCE [LARGE SCALE GENOMIC DNA]</scope>
    <source>
        <strain evidence="3 4">LMG 6000</strain>
    </source>
</reference>
<dbReference type="Proteomes" id="UP000494183">
    <property type="component" value="Unassembled WGS sequence"/>
</dbReference>
<dbReference type="Pfam" id="PF03781">
    <property type="entry name" value="FGE-sulfatase"/>
    <property type="match status" value="1"/>
</dbReference>
<feature type="chain" id="PRO_5028872159" evidence="1">
    <location>
        <begin position="22"/>
        <end position="360"/>
    </location>
</feature>
<proteinExistence type="predicted"/>
<accession>A0A6S7F0W0</accession>
<protein>
    <submittedName>
        <fullName evidence="3">Formylglycine-generating enzyme</fullName>
        <ecNumber evidence="3">1.8.3.7</ecNumber>
    </submittedName>
</protein>